<dbReference type="Proteomes" id="UP001500459">
    <property type="component" value="Unassembled WGS sequence"/>
</dbReference>
<protein>
    <submittedName>
        <fullName evidence="2">N-acetyltransferase</fullName>
    </submittedName>
</protein>
<reference evidence="3" key="1">
    <citation type="journal article" date="2019" name="Int. J. Syst. Evol. Microbiol.">
        <title>The Global Catalogue of Microorganisms (GCM) 10K type strain sequencing project: providing services to taxonomists for standard genome sequencing and annotation.</title>
        <authorList>
            <consortium name="The Broad Institute Genomics Platform"/>
            <consortium name="The Broad Institute Genome Sequencing Center for Infectious Disease"/>
            <person name="Wu L."/>
            <person name="Ma J."/>
        </authorList>
    </citation>
    <scope>NUCLEOTIDE SEQUENCE [LARGE SCALE GENOMIC DNA]</scope>
    <source>
        <strain evidence="3">JCM 17106</strain>
    </source>
</reference>
<keyword evidence="3" id="KW-1185">Reference proteome</keyword>
<proteinExistence type="predicted"/>
<name>A0ABP7XFF0_9FLAO</name>
<dbReference type="RefSeq" id="WP_344926001.1">
    <property type="nucleotide sequence ID" value="NZ_BAABCW010000004.1"/>
</dbReference>
<gene>
    <name evidence="2" type="ORF">GCM10022393_14340</name>
</gene>
<evidence type="ECO:0000313" key="3">
    <source>
        <dbReference type="Proteomes" id="UP001500459"/>
    </source>
</evidence>
<dbReference type="InterPro" id="IPR016181">
    <property type="entry name" value="Acyl_CoA_acyltransferase"/>
</dbReference>
<feature type="domain" description="N-acetyltransferase" evidence="1">
    <location>
        <begin position="3"/>
        <end position="172"/>
    </location>
</feature>
<accession>A0ABP7XFF0</accession>
<dbReference type="PROSITE" id="PS51186">
    <property type="entry name" value="GNAT"/>
    <property type="match status" value="1"/>
</dbReference>
<dbReference type="CDD" id="cd04301">
    <property type="entry name" value="NAT_SF"/>
    <property type="match status" value="1"/>
</dbReference>
<dbReference type="Pfam" id="PF00583">
    <property type="entry name" value="Acetyltransf_1"/>
    <property type="match status" value="1"/>
</dbReference>
<dbReference type="EMBL" id="BAABCW010000004">
    <property type="protein sequence ID" value="GAA4114703.1"/>
    <property type="molecule type" value="Genomic_DNA"/>
</dbReference>
<dbReference type="SUPFAM" id="SSF55729">
    <property type="entry name" value="Acyl-CoA N-acyltransferases (Nat)"/>
    <property type="match status" value="1"/>
</dbReference>
<organism evidence="2 3">
    <name type="scientific">Aquimarina addita</name>
    <dbReference type="NCBI Taxonomy" id="870485"/>
    <lineage>
        <taxon>Bacteria</taxon>
        <taxon>Pseudomonadati</taxon>
        <taxon>Bacteroidota</taxon>
        <taxon>Flavobacteriia</taxon>
        <taxon>Flavobacteriales</taxon>
        <taxon>Flavobacteriaceae</taxon>
        <taxon>Aquimarina</taxon>
    </lineage>
</organism>
<evidence type="ECO:0000313" key="2">
    <source>
        <dbReference type="EMBL" id="GAA4114703.1"/>
    </source>
</evidence>
<dbReference type="Gene3D" id="3.40.630.30">
    <property type="match status" value="1"/>
</dbReference>
<comment type="caution">
    <text evidence="2">The sequence shown here is derived from an EMBL/GenBank/DDBJ whole genome shotgun (WGS) entry which is preliminary data.</text>
</comment>
<dbReference type="InterPro" id="IPR000182">
    <property type="entry name" value="GNAT_dom"/>
</dbReference>
<sequence length="172" mass="19959">MKITMRIANIEDVIDISYIGRKTFDQSFGHLFTDRNDLIRYLEQTFSIKKLKKSIVKSNNIYWIVFSDDIAVGYAKIQLNAPSPFIQLPNTCKLQKIYILKEYASKGIGVQLQELIFDTAITNGCEIIWLSVLKSNEKAIRFYKNNRYKVVGEHPFTIGKENFEFSLMSRSL</sequence>
<evidence type="ECO:0000259" key="1">
    <source>
        <dbReference type="PROSITE" id="PS51186"/>
    </source>
</evidence>